<dbReference type="OrthoDB" id="9809485at2"/>
<gene>
    <name evidence="1" type="ORF">D1781_16175</name>
</gene>
<accession>A0A3A1TTR4</accession>
<proteinExistence type="predicted"/>
<evidence type="ECO:0000313" key="1">
    <source>
        <dbReference type="EMBL" id="RIX26471.1"/>
    </source>
</evidence>
<dbReference type="RefSeq" id="WP_119483546.1">
    <property type="nucleotide sequence ID" value="NZ_QXTG01000003.1"/>
</dbReference>
<dbReference type="Proteomes" id="UP000265742">
    <property type="component" value="Unassembled WGS sequence"/>
</dbReference>
<comment type="caution">
    <text evidence="1">The sequence shown here is derived from an EMBL/GenBank/DDBJ whole genome shotgun (WGS) entry which is preliminary data.</text>
</comment>
<name>A0A3A1TTR4_9MICO</name>
<protein>
    <submittedName>
        <fullName evidence="1">Uncharacterized protein</fullName>
    </submittedName>
</protein>
<dbReference type="EMBL" id="QXTG01000003">
    <property type="protein sequence ID" value="RIX26471.1"/>
    <property type="molecule type" value="Genomic_DNA"/>
</dbReference>
<keyword evidence="2" id="KW-1185">Reference proteome</keyword>
<reference evidence="2" key="1">
    <citation type="submission" date="2018-09" db="EMBL/GenBank/DDBJ databases">
        <authorList>
            <person name="Kim I."/>
        </authorList>
    </citation>
    <scope>NUCLEOTIDE SEQUENCE [LARGE SCALE GENOMIC DNA]</scope>
    <source>
        <strain evidence="2">DD4a</strain>
    </source>
</reference>
<organism evidence="1 2">
    <name type="scientific">Amnibacterium setariae</name>
    <dbReference type="NCBI Taxonomy" id="2306585"/>
    <lineage>
        <taxon>Bacteria</taxon>
        <taxon>Bacillati</taxon>
        <taxon>Actinomycetota</taxon>
        <taxon>Actinomycetes</taxon>
        <taxon>Micrococcales</taxon>
        <taxon>Microbacteriaceae</taxon>
        <taxon>Amnibacterium</taxon>
    </lineage>
</organism>
<sequence length="100" mass="11160">MSPQRYRWHRCRSRHLSGASFAQCAFPNWIPIRGNGQWVVLSRCLISSISLHGSKAAAVAELQRIDAEKCDMGCSLQHELGFIDLLQAQPDISPRPSEVA</sequence>
<dbReference type="AlphaFoldDB" id="A0A3A1TTR4"/>
<evidence type="ECO:0000313" key="2">
    <source>
        <dbReference type="Proteomes" id="UP000265742"/>
    </source>
</evidence>